<evidence type="ECO:0000256" key="1">
    <source>
        <dbReference type="RuleBase" id="RU363045"/>
    </source>
</evidence>
<dbReference type="GO" id="GO:0005739">
    <property type="term" value="C:mitochondrion"/>
    <property type="evidence" value="ECO:0007669"/>
    <property type="project" value="UniProtKB-SubCell"/>
</dbReference>
<sequence length="441" mass="46453">MRHRFTPNENPLAQQKTYAPPPMSAPAHQTQFFPPPAAGASGLSQSHYPPPPGQSPSPAQPKPQYPAPPGSHSKSTSQSNAHYPPPPGQSSTPSYPPPPGQSSTPSYPPPPGQSPTPSYPPPPGQSPTPSQSHATAQYLSPGHSPSPSQSPHSSTPPAQQSTLPIHPAGQQQQQQQQFAPPPANDEKQGYDDEATTVAETASVAASPFVGAEATTDDVGTFNGGSYRISHRDTNSILTIQLAINCPFHARPGSMIAMSPSVMLKGHLKFSMKKLVVGGDISHSVFTGPGEVLFAPPMLGDISTIRLDGRTTWSVGQDAFLACTQGVVRDYKRQGLTKAMFSGEGLFVNKVSGVGLLWITSFGAIIQKTLGDGEKYIVDNGHLVAWNTKYILERVASGGLVSGFASGEGLVCKFTGPGTVFMQTRNSRAFQAYMGGQAQQAV</sequence>
<organism evidence="3 4">
    <name type="scientific">Cephalotrichum gorgonifer</name>
    <dbReference type="NCBI Taxonomy" id="2041049"/>
    <lineage>
        <taxon>Eukaryota</taxon>
        <taxon>Fungi</taxon>
        <taxon>Dikarya</taxon>
        <taxon>Ascomycota</taxon>
        <taxon>Pezizomycotina</taxon>
        <taxon>Sordariomycetes</taxon>
        <taxon>Hypocreomycetidae</taxon>
        <taxon>Microascales</taxon>
        <taxon>Microascaceae</taxon>
        <taxon>Cephalotrichum</taxon>
    </lineage>
</organism>
<gene>
    <name evidence="3" type="ORF">DNG_00792</name>
</gene>
<comment type="similarity">
    <text evidence="1">Belongs to the AIM24 family.</text>
</comment>
<dbReference type="Pfam" id="PF01987">
    <property type="entry name" value="AIM24"/>
    <property type="match status" value="1"/>
</dbReference>
<dbReference type="Proteomes" id="UP001187682">
    <property type="component" value="Unassembled WGS sequence"/>
</dbReference>
<dbReference type="NCBIfam" id="TIGR00266">
    <property type="entry name" value="TIGR00266 family protein"/>
    <property type="match status" value="1"/>
</dbReference>
<dbReference type="AlphaFoldDB" id="A0AAE8MPR7"/>
<reference evidence="3" key="1">
    <citation type="submission" date="2018-03" db="EMBL/GenBank/DDBJ databases">
        <authorList>
            <person name="Guldener U."/>
        </authorList>
    </citation>
    <scope>NUCLEOTIDE SEQUENCE</scope>
</reference>
<evidence type="ECO:0000256" key="2">
    <source>
        <dbReference type="SAM" id="MobiDB-lite"/>
    </source>
</evidence>
<name>A0AAE8MPR7_9PEZI</name>
<keyword evidence="4" id="KW-1185">Reference proteome</keyword>
<dbReference type="InterPro" id="IPR002838">
    <property type="entry name" value="AIM24"/>
</dbReference>
<proteinExistence type="inferred from homology"/>
<evidence type="ECO:0000313" key="4">
    <source>
        <dbReference type="Proteomes" id="UP001187682"/>
    </source>
</evidence>
<feature type="compositionally biased region" description="Polar residues" evidence="2">
    <location>
        <begin position="72"/>
        <end position="81"/>
    </location>
</feature>
<dbReference type="InterPro" id="IPR016031">
    <property type="entry name" value="Trp_RNA-bd_attenuator-like_dom"/>
</dbReference>
<feature type="region of interest" description="Disordered" evidence="2">
    <location>
        <begin position="1"/>
        <end position="194"/>
    </location>
</feature>
<dbReference type="Gene3D" id="3.60.160.10">
    <property type="entry name" value="Mitochondrial biogenesis AIM24"/>
    <property type="match status" value="1"/>
</dbReference>
<evidence type="ECO:0000313" key="3">
    <source>
        <dbReference type="EMBL" id="SPN97278.1"/>
    </source>
</evidence>
<dbReference type="PANTHER" id="PTHR43657">
    <property type="entry name" value="TRYPTOPHAN RNA-BINDING ATTENUATOR PROTEIN-LIKE PROTEIN"/>
    <property type="match status" value="1"/>
</dbReference>
<comment type="caution">
    <text evidence="3">The sequence shown here is derived from an EMBL/GenBank/DDBJ whole genome shotgun (WGS) entry which is preliminary data.</text>
</comment>
<feature type="compositionally biased region" description="Polar residues" evidence="2">
    <location>
        <begin position="7"/>
        <end position="17"/>
    </location>
</feature>
<dbReference type="InterPro" id="IPR036983">
    <property type="entry name" value="AIM24_sf"/>
</dbReference>
<comment type="subcellular location">
    <subcellularLocation>
        <location evidence="1">Mitochondrion</location>
    </subcellularLocation>
</comment>
<feature type="compositionally biased region" description="Low complexity" evidence="2">
    <location>
        <begin position="140"/>
        <end position="162"/>
    </location>
</feature>
<dbReference type="PANTHER" id="PTHR43657:SF1">
    <property type="entry name" value="ALTERED INHERITANCE OF MITOCHONDRIA PROTEIN 24, MITOCHONDRIAL"/>
    <property type="match status" value="1"/>
</dbReference>
<feature type="compositionally biased region" description="Pro residues" evidence="2">
    <location>
        <begin position="83"/>
        <end position="126"/>
    </location>
</feature>
<dbReference type="SUPFAM" id="SSF51219">
    <property type="entry name" value="TRAP-like"/>
    <property type="match status" value="1"/>
</dbReference>
<protein>
    <recommendedName>
        <fullName evidence="1">Altered inheritance of mitochondria protein 24, mitochondrial</fullName>
    </recommendedName>
</protein>
<feature type="compositionally biased region" description="Pro residues" evidence="2">
    <location>
        <begin position="48"/>
        <end position="69"/>
    </location>
</feature>
<keyword evidence="1" id="KW-0496">Mitochondrion</keyword>
<accession>A0AAE8MPR7</accession>
<dbReference type="EMBL" id="ONZQ02000001">
    <property type="protein sequence ID" value="SPN97278.1"/>
    <property type="molecule type" value="Genomic_DNA"/>
</dbReference>